<dbReference type="EMBL" id="FNCE01000001">
    <property type="protein sequence ID" value="SDF49581.1"/>
    <property type="molecule type" value="Genomic_DNA"/>
</dbReference>
<dbReference type="InterPro" id="IPR006439">
    <property type="entry name" value="HAD-SF_hydro_IA"/>
</dbReference>
<gene>
    <name evidence="4" type="ORF">SAMN05216241_101272</name>
</gene>
<keyword evidence="5" id="KW-1185">Reference proteome</keyword>
<dbReference type="InterPro" id="IPR036412">
    <property type="entry name" value="HAD-like_sf"/>
</dbReference>
<proteinExistence type="predicted"/>
<dbReference type="InterPro" id="IPR041492">
    <property type="entry name" value="HAD_2"/>
</dbReference>
<protein>
    <submittedName>
        <fullName evidence="4">Putative hydrolase of the HAD superfamily</fullName>
    </submittedName>
</protein>
<dbReference type="Pfam" id="PF13419">
    <property type="entry name" value="HAD_2"/>
    <property type="match status" value="1"/>
</dbReference>
<organism evidence="4 5">
    <name type="scientific">Limimonas halophila</name>
    <dbReference type="NCBI Taxonomy" id="1082479"/>
    <lineage>
        <taxon>Bacteria</taxon>
        <taxon>Pseudomonadati</taxon>
        <taxon>Pseudomonadota</taxon>
        <taxon>Alphaproteobacteria</taxon>
        <taxon>Rhodospirillales</taxon>
        <taxon>Rhodovibrionaceae</taxon>
        <taxon>Limimonas</taxon>
    </lineage>
</organism>
<name>A0A1G7LJF6_9PROT</name>
<dbReference type="InterPro" id="IPR023214">
    <property type="entry name" value="HAD_sf"/>
</dbReference>
<dbReference type="SUPFAM" id="SSF56784">
    <property type="entry name" value="HAD-like"/>
    <property type="match status" value="1"/>
</dbReference>
<dbReference type="GO" id="GO:0009231">
    <property type="term" value="P:riboflavin biosynthetic process"/>
    <property type="evidence" value="ECO:0007669"/>
    <property type="project" value="TreeGrafter"/>
</dbReference>
<dbReference type="Gene3D" id="3.40.50.1000">
    <property type="entry name" value="HAD superfamily/HAD-like"/>
    <property type="match status" value="1"/>
</dbReference>
<dbReference type="NCBIfam" id="TIGR01549">
    <property type="entry name" value="HAD-SF-IA-v1"/>
    <property type="match status" value="1"/>
</dbReference>
<keyword evidence="3" id="KW-0460">Magnesium</keyword>
<dbReference type="SFLD" id="SFLDS00003">
    <property type="entry name" value="Haloacid_Dehalogenase"/>
    <property type="match status" value="1"/>
</dbReference>
<evidence type="ECO:0000256" key="2">
    <source>
        <dbReference type="ARBA" id="ARBA00022801"/>
    </source>
</evidence>
<dbReference type="Proteomes" id="UP000199415">
    <property type="component" value="Unassembled WGS sequence"/>
</dbReference>
<evidence type="ECO:0000313" key="4">
    <source>
        <dbReference type="EMBL" id="SDF49581.1"/>
    </source>
</evidence>
<dbReference type="RefSeq" id="WP_143006114.1">
    <property type="nucleotide sequence ID" value="NZ_FNCE01000001.1"/>
</dbReference>
<dbReference type="STRING" id="1082479.SAMN05216241_101272"/>
<dbReference type="Gene3D" id="1.10.150.400">
    <property type="match status" value="1"/>
</dbReference>
<dbReference type="OrthoDB" id="7989657at2"/>
<evidence type="ECO:0000256" key="1">
    <source>
        <dbReference type="ARBA" id="ARBA00001946"/>
    </source>
</evidence>
<dbReference type="InterPro" id="IPR051400">
    <property type="entry name" value="HAD-like_hydrolase"/>
</dbReference>
<dbReference type="PANTHER" id="PTHR46470">
    <property type="entry name" value="N-ACYLNEURAMINATE-9-PHOSPHATASE"/>
    <property type="match status" value="1"/>
</dbReference>
<evidence type="ECO:0000313" key="5">
    <source>
        <dbReference type="Proteomes" id="UP000199415"/>
    </source>
</evidence>
<evidence type="ECO:0000256" key="3">
    <source>
        <dbReference type="ARBA" id="ARBA00022842"/>
    </source>
</evidence>
<keyword evidence="2 4" id="KW-0378">Hydrolase</keyword>
<dbReference type="PANTHER" id="PTHR46470:SF4">
    <property type="entry name" value="5-AMINO-6-(5-PHOSPHO-D-RIBITYLAMINO)URACIL PHOSPHATASE YIGB"/>
    <property type="match status" value="1"/>
</dbReference>
<comment type="cofactor">
    <cofactor evidence="1">
        <name>Mg(2+)</name>
        <dbReference type="ChEBI" id="CHEBI:18420"/>
    </cofactor>
</comment>
<dbReference type="SFLD" id="SFLDG01129">
    <property type="entry name" value="C1.5:_HAD__Beta-PGM__Phosphata"/>
    <property type="match status" value="1"/>
</dbReference>
<dbReference type="AlphaFoldDB" id="A0A1G7LJF6"/>
<accession>A0A1G7LJF6</accession>
<reference evidence="4 5" key="1">
    <citation type="submission" date="2016-10" db="EMBL/GenBank/DDBJ databases">
        <authorList>
            <person name="de Groot N.N."/>
        </authorList>
    </citation>
    <scope>NUCLEOTIDE SEQUENCE [LARGE SCALE GENOMIC DNA]</scope>
    <source>
        <strain evidence="4 5">DSM 25584</strain>
    </source>
</reference>
<sequence length="255" mass="27926">MLTTLTFDLWDTLVTDDSDEPKRAARGLGSKRDTRRQLVHDALAAEGWTVERGEIDRAYDVADAAFQHCWKGYSVTWPLDERLRVLLRGMGASLAPAAFDRLLHETARMEVEIPPDPLPGVHAALDELAAHYKLAIASDAIFTPGAQLREMLARHGLDRYFSTFAFSDEIGRSKPHAAMFDHIAEATGSDFPGMLHVGDRQHNDVAGPQQLGMKAVLFVGARSKDRPGTTADAICENLSELPGIVRALDAAPVTE</sequence>
<dbReference type="GO" id="GO:0016787">
    <property type="term" value="F:hydrolase activity"/>
    <property type="evidence" value="ECO:0007669"/>
    <property type="project" value="UniProtKB-KW"/>
</dbReference>